<dbReference type="AlphaFoldDB" id="A0A0D2JWJ6"/>
<evidence type="ECO:0000313" key="2">
    <source>
        <dbReference type="EMBL" id="KIX13945.1"/>
    </source>
</evidence>
<dbReference type="EMBL" id="AZAC01000014">
    <property type="protein sequence ID" value="KIX13945.1"/>
    <property type="molecule type" value="Genomic_DNA"/>
</dbReference>
<gene>
    <name evidence="2" type="ORF">X474_12440</name>
</gene>
<protein>
    <recommendedName>
        <fullName evidence="4">Yip1 domain-containing protein</fullName>
    </recommendedName>
</protein>
<accession>A0A0D2JWJ6</accession>
<evidence type="ECO:0008006" key="4">
    <source>
        <dbReference type="Google" id="ProtNLM"/>
    </source>
</evidence>
<feature type="transmembrane region" description="Helical" evidence="1">
    <location>
        <begin position="186"/>
        <end position="205"/>
    </location>
</feature>
<keyword evidence="1" id="KW-1133">Transmembrane helix</keyword>
<evidence type="ECO:0000256" key="1">
    <source>
        <dbReference type="SAM" id="Phobius"/>
    </source>
</evidence>
<proteinExistence type="predicted"/>
<dbReference type="InParanoid" id="A0A0D2JWJ6"/>
<dbReference type="RefSeq" id="WP_044348859.1">
    <property type="nucleotide sequence ID" value="NZ_AZAC01000014.1"/>
</dbReference>
<keyword evidence="1" id="KW-0472">Membrane</keyword>
<evidence type="ECO:0000313" key="3">
    <source>
        <dbReference type="Proteomes" id="UP000032233"/>
    </source>
</evidence>
<name>A0A0D2JWJ6_9BACT</name>
<comment type="caution">
    <text evidence="2">The sequence shown here is derived from an EMBL/GenBank/DDBJ whole genome shotgun (WGS) entry which is preliminary data.</text>
</comment>
<feature type="transmembrane region" description="Helical" evidence="1">
    <location>
        <begin position="157"/>
        <end position="174"/>
    </location>
</feature>
<sequence length="225" mass="26037">MDSKTISIEYNAIFSACNVFKRLLCVAFKRPVDYFILFVGLKLQQKLFFLVLFLSINFILYIIWANIYVFCLPDYLFYTDHIAGNGVSKDYLLSVGEFGRFHILLYLLVYLPGYLVAYIGLNLTNSADISFKGIMDIFIASQIYYPSYYPILAIGHYSKWLEFVFLLVITTWGLKGVFKVKGIFPVFLLLLGFLPGICLIEYWKIWKIYGLFQYLGEALASPLLQ</sequence>
<reference evidence="2 3" key="1">
    <citation type="submission" date="2013-11" db="EMBL/GenBank/DDBJ databases">
        <title>Metagenomic analysis of a methanogenic consortium involved in long chain n-alkane degradation.</title>
        <authorList>
            <person name="Davidova I.A."/>
            <person name="Callaghan A.V."/>
            <person name="Wawrik B."/>
            <person name="Pruitt S."/>
            <person name="Marks C."/>
            <person name="Duncan K.E."/>
            <person name="Suflita J.M."/>
        </authorList>
    </citation>
    <scope>NUCLEOTIDE SEQUENCE [LARGE SCALE GENOMIC DNA]</scope>
    <source>
        <strain evidence="2 3">SPR</strain>
    </source>
</reference>
<feature type="transmembrane region" description="Helical" evidence="1">
    <location>
        <begin position="101"/>
        <end position="121"/>
    </location>
</feature>
<organism evidence="2 3">
    <name type="scientific">Dethiosulfatarculus sandiegensis</name>
    <dbReference type="NCBI Taxonomy" id="1429043"/>
    <lineage>
        <taxon>Bacteria</taxon>
        <taxon>Pseudomonadati</taxon>
        <taxon>Thermodesulfobacteriota</taxon>
        <taxon>Desulfarculia</taxon>
        <taxon>Desulfarculales</taxon>
        <taxon>Desulfarculaceae</taxon>
        <taxon>Dethiosulfatarculus</taxon>
    </lineage>
</organism>
<keyword evidence="1" id="KW-0812">Transmembrane</keyword>
<feature type="transmembrane region" description="Helical" evidence="1">
    <location>
        <begin position="47"/>
        <end position="70"/>
    </location>
</feature>
<keyword evidence="3" id="KW-1185">Reference proteome</keyword>
<dbReference type="Proteomes" id="UP000032233">
    <property type="component" value="Unassembled WGS sequence"/>
</dbReference>